<gene>
    <name evidence="2" type="ORF">Pla144_17750</name>
</gene>
<dbReference type="Proteomes" id="UP000318437">
    <property type="component" value="Unassembled WGS sequence"/>
</dbReference>
<feature type="domain" description="DUF1559" evidence="1">
    <location>
        <begin position="32"/>
        <end position="90"/>
    </location>
</feature>
<dbReference type="InterPro" id="IPR011453">
    <property type="entry name" value="DUF1559"/>
</dbReference>
<organism evidence="2 3">
    <name type="scientific">Bythopirellula polymerisocia</name>
    <dbReference type="NCBI Taxonomy" id="2528003"/>
    <lineage>
        <taxon>Bacteria</taxon>
        <taxon>Pseudomonadati</taxon>
        <taxon>Planctomycetota</taxon>
        <taxon>Planctomycetia</taxon>
        <taxon>Pirellulales</taxon>
        <taxon>Lacipirellulaceae</taxon>
        <taxon>Bythopirellula</taxon>
    </lineage>
</organism>
<evidence type="ECO:0000313" key="3">
    <source>
        <dbReference type="Proteomes" id="UP000318437"/>
    </source>
</evidence>
<proteinExistence type="predicted"/>
<dbReference type="SUPFAM" id="SSF54523">
    <property type="entry name" value="Pili subunits"/>
    <property type="match status" value="1"/>
</dbReference>
<protein>
    <recommendedName>
        <fullName evidence="1">DUF1559 domain-containing protein</fullName>
    </recommendedName>
</protein>
<comment type="caution">
    <text evidence="2">The sequence shown here is derived from an EMBL/GenBank/DDBJ whole genome shotgun (WGS) entry which is preliminary data.</text>
</comment>
<dbReference type="NCBIfam" id="TIGR02532">
    <property type="entry name" value="IV_pilin_GFxxxE"/>
    <property type="match status" value="1"/>
</dbReference>
<sequence>MRNCQRAMTLVELLVVIAIIATLVGLLLPAVQSARSAARSASCKNNLRQIGLATHRYVDTHDGELPDWWHAGKVKGERSWIFTLAPYLENVDSIRICPEDLRADERLQNRASSYVINNYLTTTGEYSARNLRQISATSRTIVSMEIADKLSAIPDNEHTHSTDWFSPINVFDDVVLEEIRREVQIDRHNETAHYLYLDGHVATIPSDQIAQWATSVIDFAKPQ</sequence>
<dbReference type="PANTHER" id="PTHR30093">
    <property type="entry name" value="GENERAL SECRETION PATHWAY PROTEIN G"/>
    <property type="match status" value="1"/>
</dbReference>
<evidence type="ECO:0000313" key="2">
    <source>
        <dbReference type="EMBL" id="TWU28485.1"/>
    </source>
</evidence>
<dbReference type="AlphaFoldDB" id="A0A5C6CX87"/>
<dbReference type="Pfam" id="PF07963">
    <property type="entry name" value="N_methyl"/>
    <property type="match status" value="1"/>
</dbReference>
<dbReference type="InterPro" id="IPR045584">
    <property type="entry name" value="Pilin-like"/>
</dbReference>
<dbReference type="RefSeq" id="WP_146450006.1">
    <property type="nucleotide sequence ID" value="NZ_SJPS01000002.1"/>
</dbReference>
<dbReference type="Pfam" id="PF07596">
    <property type="entry name" value="SBP_bac_10"/>
    <property type="match status" value="1"/>
</dbReference>
<accession>A0A5C6CX87</accession>
<reference evidence="2 3" key="1">
    <citation type="submission" date="2019-02" db="EMBL/GenBank/DDBJ databases">
        <title>Deep-cultivation of Planctomycetes and their phenomic and genomic characterization uncovers novel biology.</title>
        <authorList>
            <person name="Wiegand S."/>
            <person name="Jogler M."/>
            <person name="Boedeker C."/>
            <person name="Pinto D."/>
            <person name="Vollmers J."/>
            <person name="Rivas-Marin E."/>
            <person name="Kohn T."/>
            <person name="Peeters S.H."/>
            <person name="Heuer A."/>
            <person name="Rast P."/>
            <person name="Oberbeckmann S."/>
            <person name="Bunk B."/>
            <person name="Jeske O."/>
            <person name="Meyerdierks A."/>
            <person name="Storesund J.E."/>
            <person name="Kallscheuer N."/>
            <person name="Luecker S."/>
            <person name="Lage O.M."/>
            <person name="Pohl T."/>
            <person name="Merkel B.J."/>
            <person name="Hornburger P."/>
            <person name="Mueller R.-W."/>
            <person name="Bruemmer F."/>
            <person name="Labrenz M."/>
            <person name="Spormann A.M."/>
            <person name="Op Den Camp H."/>
            <person name="Overmann J."/>
            <person name="Amann R."/>
            <person name="Jetten M.S.M."/>
            <person name="Mascher T."/>
            <person name="Medema M.H."/>
            <person name="Devos D.P."/>
            <person name="Kaster A.-K."/>
            <person name="Ovreas L."/>
            <person name="Rohde M."/>
            <person name="Galperin M.Y."/>
            <person name="Jogler C."/>
        </authorList>
    </citation>
    <scope>NUCLEOTIDE SEQUENCE [LARGE SCALE GENOMIC DNA]</scope>
    <source>
        <strain evidence="2 3">Pla144</strain>
    </source>
</reference>
<name>A0A5C6CX87_9BACT</name>
<dbReference type="EMBL" id="SJPS01000002">
    <property type="protein sequence ID" value="TWU28485.1"/>
    <property type="molecule type" value="Genomic_DNA"/>
</dbReference>
<evidence type="ECO:0000259" key="1">
    <source>
        <dbReference type="Pfam" id="PF07596"/>
    </source>
</evidence>
<dbReference type="InterPro" id="IPR012902">
    <property type="entry name" value="N_methyl_site"/>
</dbReference>
<dbReference type="Gene3D" id="3.30.700.10">
    <property type="entry name" value="Glycoprotein, Type 4 Pilin"/>
    <property type="match status" value="1"/>
</dbReference>
<keyword evidence="3" id="KW-1185">Reference proteome</keyword>
<dbReference type="OrthoDB" id="256066at2"/>
<dbReference type="PANTHER" id="PTHR30093:SF2">
    <property type="entry name" value="TYPE II SECRETION SYSTEM PROTEIN H"/>
    <property type="match status" value="1"/>
</dbReference>